<proteinExistence type="predicted"/>
<gene>
    <name evidence="2" type="ORF">RUM44_009739</name>
</gene>
<accession>A0ABR1ATL2</accession>
<protein>
    <submittedName>
        <fullName evidence="2">Uncharacterized protein</fullName>
    </submittedName>
</protein>
<reference evidence="2 3" key="1">
    <citation type="submission" date="2023-09" db="EMBL/GenBank/DDBJ databases">
        <title>Genomes of two closely related lineages of the louse Polyplax serrata with different host specificities.</title>
        <authorList>
            <person name="Martinu J."/>
            <person name="Tarabai H."/>
            <person name="Stefka J."/>
            <person name="Hypsa V."/>
        </authorList>
    </citation>
    <scope>NUCLEOTIDE SEQUENCE [LARGE SCALE GENOMIC DNA]</scope>
    <source>
        <strain evidence="2">98ZLc_SE</strain>
    </source>
</reference>
<comment type="caution">
    <text evidence="2">The sequence shown here is derived from an EMBL/GenBank/DDBJ whole genome shotgun (WGS) entry which is preliminary data.</text>
</comment>
<evidence type="ECO:0000313" key="3">
    <source>
        <dbReference type="Proteomes" id="UP001359485"/>
    </source>
</evidence>
<keyword evidence="1" id="KW-1133">Transmembrane helix</keyword>
<evidence type="ECO:0000313" key="2">
    <source>
        <dbReference type="EMBL" id="KAK6627262.1"/>
    </source>
</evidence>
<organism evidence="2 3">
    <name type="scientific">Polyplax serrata</name>
    <name type="common">Common mouse louse</name>
    <dbReference type="NCBI Taxonomy" id="468196"/>
    <lineage>
        <taxon>Eukaryota</taxon>
        <taxon>Metazoa</taxon>
        <taxon>Ecdysozoa</taxon>
        <taxon>Arthropoda</taxon>
        <taxon>Hexapoda</taxon>
        <taxon>Insecta</taxon>
        <taxon>Pterygota</taxon>
        <taxon>Neoptera</taxon>
        <taxon>Paraneoptera</taxon>
        <taxon>Psocodea</taxon>
        <taxon>Troctomorpha</taxon>
        <taxon>Phthiraptera</taxon>
        <taxon>Anoplura</taxon>
        <taxon>Polyplacidae</taxon>
        <taxon>Polyplax</taxon>
    </lineage>
</organism>
<feature type="transmembrane region" description="Helical" evidence="1">
    <location>
        <begin position="21"/>
        <end position="47"/>
    </location>
</feature>
<name>A0ABR1ATL2_POLSC</name>
<sequence>MKTPVNLLKRLLNQIINEGDAVALAVEVAAATATTTTTIAPSSYFYFNFVDSSRLLCLLALLLSSGLPVINFRFSIYAENVTYGVEWRNQGESQKHREKNRLMELKGMTGSPKWKSSIRGTLLQPLKIGN</sequence>
<evidence type="ECO:0000256" key="1">
    <source>
        <dbReference type="SAM" id="Phobius"/>
    </source>
</evidence>
<feature type="transmembrane region" description="Helical" evidence="1">
    <location>
        <begin position="53"/>
        <end position="72"/>
    </location>
</feature>
<dbReference type="Proteomes" id="UP001359485">
    <property type="component" value="Unassembled WGS sequence"/>
</dbReference>
<keyword evidence="3" id="KW-1185">Reference proteome</keyword>
<keyword evidence="1" id="KW-0472">Membrane</keyword>
<dbReference type="EMBL" id="JAWJWF010000045">
    <property type="protein sequence ID" value="KAK6627262.1"/>
    <property type="molecule type" value="Genomic_DNA"/>
</dbReference>
<keyword evidence="1" id="KW-0812">Transmembrane</keyword>